<evidence type="ECO:0000313" key="2">
    <source>
        <dbReference type="Proteomes" id="UP000619479"/>
    </source>
</evidence>
<protein>
    <submittedName>
        <fullName evidence="1">Uncharacterized protein</fullName>
    </submittedName>
</protein>
<reference evidence="1" key="1">
    <citation type="submission" date="2021-01" db="EMBL/GenBank/DDBJ databases">
        <title>Whole genome shotgun sequence of Actinoplanes cyaneus NBRC 14990.</title>
        <authorList>
            <person name="Komaki H."/>
            <person name="Tamura T."/>
        </authorList>
    </citation>
    <scope>NUCLEOTIDE SEQUENCE</scope>
    <source>
        <strain evidence="1">NBRC 14990</strain>
    </source>
</reference>
<keyword evidence="2" id="KW-1185">Reference proteome</keyword>
<evidence type="ECO:0000313" key="1">
    <source>
        <dbReference type="EMBL" id="GID70346.1"/>
    </source>
</evidence>
<gene>
    <name evidence="1" type="ORF">Acy02nite_82270</name>
</gene>
<dbReference type="AlphaFoldDB" id="A0A919ISQ6"/>
<name>A0A919ISQ6_9ACTN</name>
<dbReference type="EMBL" id="BOMH01000073">
    <property type="protein sequence ID" value="GID70346.1"/>
    <property type="molecule type" value="Genomic_DNA"/>
</dbReference>
<sequence>MERVIFWSRRAIVGLLASVVAMTGLVVAGASPASAVGGCYKTRQSTVYLNGKSNEYEYTTYYSHSGRVTVGKRHFYRKNVKSGYVAVTFLACKRTRTAPWTALTYSTSTNLKDLKLIITGRKVNPVPVNNKRGFGLLVQRVTKSAVQVQPLVCTKKAGRLTALGAAKFVTGLPIPVSPGKAVGLWVANNALKEQDDKFQCGLVGQVTNVPFTFTAGGEARLRMPSTNHYVFSRRATWTESCPSYRYCGITHDQVLEVRSGKF</sequence>
<dbReference type="RefSeq" id="WP_203754010.1">
    <property type="nucleotide sequence ID" value="NZ_BAAAUC010000035.1"/>
</dbReference>
<comment type="caution">
    <text evidence="1">The sequence shown here is derived from an EMBL/GenBank/DDBJ whole genome shotgun (WGS) entry which is preliminary data.</text>
</comment>
<accession>A0A919ISQ6</accession>
<dbReference type="Proteomes" id="UP000619479">
    <property type="component" value="Unassembled WGS sequence"/>
</dbReference>
<organism evidence="1 2">
    <name type="scientific">Actinoplanes cyaneus</name>
    <dbReference type="NCBI Taxonomy" id="52696"/>
    <lineage>
        <taxon>Bacteria</taxon>
        <taxon>Bacillati</taxon>
        <taxon>Actinomycetota</taxon>
        <taxon>Actinomycetes</taxon>
        <taxon>Micromonosporales</taxon>
        <taxon>Micromonosporaceae</taxon>
        <taxon>Actinoplanes</taxon>
    </lineage>
</organism>
<proteinExistence type="predicted"/>